<dbReference type="Gene3D" id="1.10.1200.10">
    <property type="entry name" value="ACP-like"/>
    <property type="match status" value="1"/>
</dbReference>
<dbReference type="InterPro" id="IPR020807">
    <property type="entry name" value="PKS_DH"/>
</dbReference>
<dbReference type="InterPro" id="IPR001227">
    <property type="entry name" value="Ac_transferase_dom_sf"/>
</dbReference>
<dbReference type="GO" id="GO:0031177">
    <property type="term" value="F:phosphopantetheine binding"/>
    <property type="evidence" value="ECO:0007669"/>
    <property type="project" value="InterPro"/>
</dbReference>
<keyword evidence="4" id="KW-0489">Methyltransferase</keyword>
<feature type="domain" description="Ketosynthase family 3 (KS3)" evidence="10">
    <location>
        <begin position="377"/>
        <end position="797"/>
    </location>
</feature>
<dbReference type="InterPro" id="IPR049551">
    <property type="entry name" value="PKS_DH_C"/>
</dbReference>
<keyword evidence="6" id="KW-0511">Multifunctional enzyme</keyword>
<dbReference type="Gene3D" id="3.10.129.110">
    <property type="entry name" value="Polyketide synthase dehydratase"/>
    <property type="match status" value="1"/>
</dbReference>
<evidence type="ECO:0000256" key="4">
    <source>
        <dbReference type="ARBA" id="ARBA00022603"/>
    </source>
</evidence>
<feature type="compositionally biased region" description="Low complexity" evidence="8">
    <location>
        <begin position="1658"/>
        <end position="1669"/>
    </location>
</feature>
<feature type="region of interest" description="C-terminal hotdog fold" evidence="7">
    <location>
        <begin position="1456"/>
        <end position="1621"/>
    </location>
</feature>
<feature type="active site" description="Proton donor; for dehydratase activity" evidence="7">
    <location>
        <position position="1526"/>
    </location>
</feature>
<dbReference type="InterPro" id="IPR014043">
    <property type="entry name" value="Acyl_transferase_dom"/>
</dbReference>
<dbReference type="InterPro" id="IPR036736">
    <property type="entry name" value="ACP-like_sf"/>
</dbReference>
<feature type="domain" description="PKS/mFAS DH" evidence="11">
    <location>
        <begin position="1283"/>
        <end position="1621"/>
    </location>
</feature>
<dbReference type="CDD" id="cd02440">
    <property type="entry name" value="AdoMet_MTases"/>
    <property type="match status" value="1"/>
</dbReference>
<dbReference type="Pfam" id="PF20434">
    <property type="entry name" value="BD-FAE"/>
    <property type="match status" value="1"/>
</dbReference>
<dbReference type="SMART" id="SM00826">
    <property type="entry name" value="PKS_DH"/>
    <property type="match status" value="1"/>
</dbReference>
<feature type="active site" description="Proton acceptor; for dehydratase activity" evidence="7">
    <location>
        <position position="1316"/>
    </location>
</feature>
<dbReference type="Gene3D" id="3.40.50.1820">
    <property type="entry name" value="alpha/beta hydrolase"/>
    <property type="match status" value="1"/>
</dbReference>
<dbReference type="InterPro" id="IPR049900">
    <property type="entry name" value="PKS_mFAS_DH"/>
</dbReference>
<dbReference type="Gene3D" id="3.40.50.150">
    <property type="entry name" value="Vaccinia Virus protein VP39"/>
    <property type="match status" value="1"/>
</dbReference>
<evidence type="ECO:0000259" key="10">
    <source>
        <dbReference type="PROSITE" id="PS52004"/>
    </source>
</evidence>
<feature type="region of interest" description="N-terminal hotdog fold" evidence="7">
    <location>
        <begin position="1283"/>
        <end position="1426"/>
    </location>
</feature>
<dbReference type="InterPro" id="IPR049492">
    <property type="entry name" value="BD-FAE-like_dom"/>
</dbReference>
<dbReference type="PROSITE" id="PS52004">
    <property type="entry name" value="KS3_2"/>
    <property type="match status" value="1"/>
</dbReference>
<dbReference type="SMART" id="SM00825">
    <property type="entry name" value="PKS_KS"/>
    <property type="match status" value="1"/>
</dbReference>
<sequence>MRRPQSIMSDILLFGPQTTNWTPETLSRLQQDISSNQKLRFLANTVEGLLELWPAFQHHSLGFSRLDDGPGRLQHLAGFIRGEITFNLQSASNIQLAPLTVVSQVVDLAHHFNKISAISKQEPLQTLFHSAQGFCIGFLTAAALSSSTTWSEFEQNVSNALRLATCIGAAVDAEDLSHPLHTERSTAICIRLKTQGDRAMLETLLDQLPEAYISCAGDDGTLTITLANGNRSWLTNKLREANIASIDIALRGRYHHKTHELTAAALEYLCERNEHLQLPTADKLLSPLRSTADAQIIPAIPGIGLHGIALDVILCKRAHWVQTVRNIITDLPQGSRTTFVPIGPQKSAIIPQSLTPTATRSEPIPCALGDTLHKNRNHEIAIVGMAARFPQSDSLSELWQLLLSGKTAFSPEIPALRFDPAKINNGGSSRYHGNFLRDADAFDHRFFGISGREAKTMDPQQRLALQVAYEALESAGYFSSSATGTLPEKQIGVYMGVGAVEYEENMAAEDQKNAFSAVGMLRSFISGRISHFFGWSGPALTVDTACSSSAVAIHTACKALLGGECEMALAGGVNVITSPTLHQNLAAGSFLSPNGSSRAFDASAAGYCRGEGGGILVLKPLAKAVADGDAILGVVAASAVNQNSNCSPITVPESSSQSELYSKVLGMAGVSANEVTYVEAHGTGTQVGDPKEYESVRLALGGPSRTSELFLGSIKDNVGHCEAASGVASIIKTLLMMHHETIPKQAGFATINPRIKTSPSDKITIPTRSTPWLASKRIALVNNYGAAGNNAAILLRQYRETSSTASNSFSHAGYPCPIVLSAKSPSHLQSYLQALEAYRPSPKVSFQDFAYNLVKRQNASFPHRIAFTATDFHGFKSALGTALLTSTLAQTKRVVVLAFGGQTTSGGTVSRDLYESSGPFGYYLDRCNDVCNSLSIPSIFPAIFTPNNASDEDIVTTHCRLLAVQISTAQAWIESGVCEPSCLTLIGHSFGQISALVVSGSLSLEDGFRFVAGRAKLIRDAWGSENGAMVSLECEKREAETVAATVNADSDCQNGLQIACYNGTTSIVLSGREKAISRAEEICRLRRVKTTRLSSSHAYHSAMTEPILDRLATLAKTITLQPPQLRIETCTEGKTWEKVTVQNLVQHTRGPVFFRDAVERIATSSQGATWLEAGSASPVIAMARRIVAARPARAQNADAFIPLDLRGQRATSNLAEATCQLWRAGSPVGYWPFHGRNASARYRIVHLPPYQFDKTRHWIEYRPRNSGPVAPYDENKTSQAASQELVTLIKTDATNGQHVFTLNTNTTLFQQATKGHAVAGQALCPASMYLEMAARCASVVSSANLPSIGPPHFEDLMMASPLGLNTTSTVLVTLQDDPGSTSHTVSSWKFTIMSYPSPGTSTKSPLADGNKTIHSTGRLSLPDVSQNTAAFDDKLKLISKVMRPHSRADRIHKQTSSSGVTGPMVYKLFSDVVDYADYYRGVSSISAHENEAVGLVSLSTRKSSLLGADFATAGGAASGCDPVTMDNFLQVAGIHVNCLSPRRKGQVFMCTGVDEVIVSSFFDQSQESDAGQWTVYSRYEQISETEVTNDMVVFDTRSDTNSVVLAVLGAVFKGVALKSVERSLARLNNKELQTPVMRHHPAVIPVADAKETSASDHSPPLTLKTTTTSRGRQQPPLLNVTKTSVPAFSSTLSRVAELLSSIIEMPVDEIKPTSTLDELGVDSLLATEVLGEIYKRFSVTLTQALFQDCRDVASLAKLVDKHLHGNSQPCVDVDGVEDAAHESCCGNESDSGAADSGVDSGVELPSQTSSLSCSPTLSSFNASTPRSESEVLPDSGTIAAQPNLTALSLECFSAAQSSYDAHAETSGFASFCNKVYPFQSQLVTKYVVSAFASLGCDLAEMHEGTEVCLGNFDQRHSKLIPQLYAVLSDAGLIVKSCSDNNGVMTYQRTSKPVGKISAETLHARMLSRFPQHASETKLLHATGSKLAACLQGTSDPVGLIFGDADTRAVLEDVYANAPMFKTGTLVLCEYLSSLMTRLSSQSRRRPIRILELGAGTGGTTKSLLQVLASSLPKIDSGSKIEYTFSDISPSLVAAARRKLSSLYSPSAVQMAFATIDIEKETRPDLLGKFDMILSTNCIHATQNLVNSTTHIREMLVEDGVLCLVELTKNLPWFDLVFGLLEGWWLFSDGRAHALADEKRWEHDLVSAGFGEVSWTTSGSPESRILRVITATAAGKAFYPASQVEVTARREQTPSMKETVCYATVDGIDLLADIYFPAEVPRGKRPIALMIHGGGHIMLSRNDIRPEQTALLLDKGFLPVSIDYRLCPETTLAQGPMADVAKALVWARKTLPSIRLSREDVVADGDKVVAVGWSTGGHLAMSLAWTALERGVRPPEAVLAFYCPSDYEDKFWTQLNIPRGSESLLTEALDWEKLRKEGGVFPAPVTAYNPLAATRAVGGWMTTEDARSRLALQMNHQGKTLSVLVNGIREEEDGDDGDAEVPVLREDIVTISPLAQIRGKRYITPTFMIHPRQDDLIPWEQAERTWRALREEGVDAELRILDGVGHLFDVHRGWKENQEAEGAVLQGYEFLGKFV</sequence>
<reference evidence="12" key="1">
    <citation type="journal article" date="2023" name="Mol. Phylogenet. Evol.">
        <title>Genome-scale phylogeny and comparative genomics of the fungal order Sordariales.</title>
        <authorList>
            <person name="Hensen N."/>
            <person name="Bonometti L."/>
            <person name="Westerberg I."/>
            <person name="Brannstrom I.O."/>
            <person name="Guillou S."/>
            <person name="Cros-Aarteil S."/>
            <person name="Calhoun S."/>
            <person name="Haridas S."/>
            <person name="Kuo A."/>
            <person name="Mondo S."/>
            <person name="Pangilinan J."/>
            <person name="Riley R."/>
            <person name="LaButti K."/>
            <person name="Andreopoulos B."/>
            <person name="Lipzen A."/>
            <person name="Chen C."/>
            <person name="Yan M."/>
            <person name="Daum C."/>
            <person name="Ng V."/>
            <person name="Clum A."/>
            <person name="Steindorff A."/>
            <person name="Ohm R.A."/>
            <person name="Martin F."/>
            <person name="Silar P."/>
            <person name="Natvig D.O."/>
            <person name="Lalanne C."/>
            <person name="Gautier V."/>
            <person name="Ament-Velasquez S.L."/>
            <person name="Kruys A."/>
            <person name="Hutchinson M.I."/>
            <person name="Powell A.J."/>
            <person name="Barry K."/>
            <person name="Miller A.N."/>
            <person name="Grigoriev I.V."/>
            <person name="Debuchy R."/>
            <person name="Gladieux P."/>
            <person name="Hiltunen Thoren M."/>
            <person name="Johannesson H."/>
        </authorList>
    </citation>
    <scope>NUCLEOTIDE SEQUENCE</scope>
    <source>
        <strain evidence="12">PSN309</strain>
    </source>
</reference>
<dbReference type="InterPro" id="IPR032088">
    <property type="entry name" value="SAT"/>
</dbReference>
<evidence type="ECO:0000256" key="2">
    <source>
        <dbReference type="ARBA" id="ARBA00022450"/>
    </source>
</evidence>
<dbReference type="InterPro" id="IPR020806">
    <property type="entry name" value="PKS_PP-bd"/>
</dbReference>
<dbReference type="GO" id="GO:0032259">
    <property type="term" value="P:methylation"/>
    <property type="evidence" value="ECO:0007669"/>
    <property type="project" value="UniProtKB-KW"/>
</dbReference>
<dbReference type="PROSITE" id="PS00012">
    <property type="entry name" value="PHOSPHOPANTETHEINE"/>
    <property type="match status" value="1"/>
</dbReference>
<evidence type="ECO:0000256" key="8">
    <source>
        <dbReference type="SAM" id="MobiDB-lite"/>
    </source>
</evidence>
<dbReference type="Pfam" id="PF21089">
    <property type="entry name" value="PKS_DH_N"/>
    <property type="match status" value="1"/>
</dbReference>
<dbReference type="GO" id="GO:0008168">
    <property type="term" value="F:methyltransferase activity"/>
    <property type="evidence" value="ECO:0007669"/>
    <property type="project" value="UniProtKB-KW"/>
</dbReference>
<dbReference type="GO" id="GO:0044550">
    <property type="term" value="P:secondary metabolite biosynthetic process"/>
    <property type="evidence" value="ECO:0007669"/>
    <property type="project" value="TreeGrafter"/>
</dbReference>
<evidence type="ECO:0000259" key="11">
    <source>
        <dbReference type="PROSITE" id="PS52019"/>
    </source>
</evidence>
<dbReference type="Pfam" id="PF16073">
    <property type="entry name" value="SAT"/>
    <property type="match status" value="1"/>
</dbReference>
<evidence type="ECO:0000256" key="3">
    <source>
        <dbReference type="ARBA" id="ARBA00022553"/>
    </source>
</evidence>
<dbReference type="PROSITE" id="PS50075">
    <property type="entry name" value="CARRIER"/>
    <property type="match status" value="1"/>
</dbReference>
<dbReference type="InterPro" id="IPR014030">
    <property type="entry name" value="Ketoacyl_synth_N"/>
</dbReference>
<dbReference type="Pfam" id="PF00698">
    <property type="entry name" value="Acyl_transf_1"/>
    <property type="match status" value="1"/>
</dbReference>
<keyword evidence="5" id="KW-0808">Transferase</keyword>
<evidence type="ECO:0008006" key="14">
    <source>
        <dbReference type="Google" id="ProtNLM"/>
    </source>
</evidence>
<dbReference type="SUPFAM" id="SSF53901">
    <property type="entry name" value="Thiolase-like"/>
    <property type="match status" value="1"/>
</dbReference>
<keyword evidence="3" id="KW-0597">Phosphoprotein</keyword>
<feature type="domain" description="Carrier" evidence="9">
    <location>
        <begin position="1689"/>
        <end position="1763"/>
    </location>
</feature>
<dbReference type="PROSITE" id="PS00606">
    <property type="entry name" value="KS3_1"/>
    <property type="match status" value="1"/>
</dbReference>
<keyword evidence="13" id="KW-1185">Reference proteome</keyword>
<dbReference type="Gene3D" id="3.30.70.3290">
    <property type="match status" value="1"/>
</dbReference>
<dbReference type="Pfam" id="PF00550">
    <property type="entry name" value="PP-binding"/>
    <property type="match status" value="1"/>
</dbReference>
<dbReference type="Proteomes" id="UP001302126">
    <property type="component" value="Unassembled WGS sequence"/>
</dbReference>
<comment type="pathway">
    <text evidence="1">Secondary metabolite biosynthesis; terpenoid biosynthesis.</text>
</comment>
<evidence type="ECO:0000313" key="12">
    <source>
        <dbReference type="EMBL" id="KAK4184956.1"/>
    </source>
</evidence>
<dbReference type="Gene3D" id="3.40.47.10">
    <property type="match status" value="1"/>
</dbReference>
<protein>
    <recommendedName>
        <fullName evidence="14">Polyketide synthase</fullName>
    </recommendedName>
</protein>
<dbReference type="Pfam" id="PF14765">
    <property type="entry name" value="PS-DH"/>
    <property type="match status" value="1"/>
</dbReference>
<reference evidence="12" key="2">
    <citation type="submission" date="2023-05" db="EMBL/GenBank/DDBJ databases">
        <authorList>
            <consortium name="Lawrence Berkeley National Laboratory"/>
            <person name="Steindorff A."/>
            <person name="Hensen N."/>
            <person name="Bonometti L."/>
            <person name="Westerberg I."/>
            <person name="Brannstrom I.O."/>
            <person name="Guillou S."/>
            <person name="Cros-Aarteil S."/>
            <person name="Calhoun S."/>
            <person name="Haridas S."/>
            <person name="Kuo A."/>
            <person name="Mondo S."/>
            <person name="Pangilinan J."/>
            <person name="Riley R."/>
            <person name="Labutti K."/>
            <person name="Andreopoulos B."/>
            <person name="Lipzen A."/>
            <person name="Chen C."/>
            <person name="Yanf M."/>
            <person name="Daum C."/>
            <person name="Ng V."/>
            <person name="Clum A."/>
            <person name="Ohm R."/>
            <person name="Martin F."/>
            <person name="Silar P."/>
            <person name="Natvig D."/>
            <person name="Lalanne C."/>
            <person name="Gautier V."/>
            <person name="Ament-Velasquez S.L."/>
            <person name="Kruys A."/>
            <person name="Hutchinson M.I."/>
            <person name="Powell A.J."/>
            <person name="Barry K."/>
            <person name="Miller A.N."/>
            <person name="Grigoriev I.V."/>
            <person name="Debuchy R."/>
            <person name="Gladieux P."/>
            <person name="Thoren M.H."/>
            <person name="Johannesson H."/>
        </authorList>
    </citation>
    <scope>NUCLEOTIDE SEQUENCE</scope>
    <source>
        <strain evidence="12">PSN309</strain>
    </source>
</reference>
<dbReference type="InterPro" id="IPR006162">
    <property type="entry name" value="Ppantetheine_attach_site"/>
</dbReference>
<evidence type="ECO:0000256" key="7">
    <source>
        <dbReference type="PROSITE-ProRule" id="PRU01363"/>
    </source>
</evidence>
<dbReference type="InterPro" id="IPR020841">
    <property type="entry name" value="PKS_Beta-ketoAc_synthase_dom"/>
</dbReference>
<dbReference type="Pfam" id="PF02801">
    <property type="entry name" value="Ketoacyl-synt_C"/>
    <property type="match status" value="1"/>
</dbReference>
<accession>A0AAN7ADX2</accession>
<dbReference type="EMBL" id="MU864467">
    <property type="protein sequence ID" value="KAK4184956.1"/>
    <property type="molecule type" value="Genomic_DNA"/>
</dbReference>
<dbReference type="SMART" id="SM00827">
    <property type="entry name" value="PKS_AT"/>
    <property type="match status" value="1"/>
</dbReference>
<dbReference type="InterPro" id="IPR049552">
    <property type="entry name" value="PKS_DH_N"/>
</dbReference>
<dbReference type="InterPro" id="IPR016039">
    <property type="entry name" value="Thiolase-like"/>
</dbReference>
<feature type="region of interest" description="Disordered" evidence="8">
    <location>
        <begin position="1782"/>
        <end position="1833"/>
    </location>
</feature>
<dbReference type="Pfam" id="PF00109">
    <property type="entry name" value="ketoacyl-synt"/>
    <property type="match status" value="1"/>
</dbReference>
<dbReference type="SUPFAM" id="SSF52151">
    <property type="entry name" value="FabD/lysophospholipase-like"/>
    <property type="match status" value="1"/>
</dbReference>
<evidence type="ECO:0000256" key="5">
    <source>
        <dbReference type="ARBA" id="ARBA00022679"/>
    </source>
</evidence>
<dbReference type="InterPro" id="IPR029058">
    <property type="entry name" value="AB_hydrolase_fold"/>
</dbReference>
<dbReference type="SUPFAM" id="SSF53335">
    <property type="entry name" value="S-adenosyl-L-methionine-dependent methyltransferases"/>
    <property type="match status" value="1"/>
</dbReference>
<dbReference type="SUPFAM" id="SSF55048">
    <property type="entry name" value="Probable ACP-binding domain of malonyl-CoA ACP transacylase"/>
    <property type="match status" value="1"/>
</dbReference>
<dbReference type="PANTHER" id="PTHR43775">
    <property type="entry name" value="FATTY ACID SYNTHASE"/>
    <property type="match status" value="1"/>
</dbReference>
<evidence type="ECO:0000313" key="13">
    <source>
        <dbReference type="Proteomes" id="UP001302126"/>
    </source>
</evidence>
<evidence type="ECO:0000259" key="9">
    <source>
        <dbReference type="PROSITE" id="PS50075"/>
    </source>
</evidence>
<organism evidence="12 13">
    <name type="scientific">Podospora australis</name>
    <dbReference type="NCBI Taxonomy" id="1536484"/>
    <lineage>
        <taxon>Eukaryota</taxon>
        <taxon>Fungi</taxon>
        <taxon>Dikarya</taxon>
        <taxon>Ascomycota</taxon>
        <taxon>Pezizomycotina</taxon>
        <taxon>Sordariomycetes</taxon>
        <taxon>Sordariomycetidae</taxon>
        <taxon>Sordariales</taxon>
        <taxon>Podosporaceae</taxon>
        <taxon>Podospora</taxon>
    </lineage>
</organism>
<dbReference type="Pfam" id="PF08242">
    <property type="entry name" value="Methyltransf_12"/>
    <property type="match status" value="1"/>
</dbReference>
<dbReference type="InterPro" id="IPR050091">
    <property type="entry name" value="PKS_NRPS_Biosynth_Enz"/>
</dbReference>
<dbReference type="GO" id="GO:0004312">
    <property type="term" value="F:fatty acid synthase activity"/>
    <property type="evidence" value="ECO:0007669"/>
    <property type="project" value="TreeGrafter"/>
</dbReference>
<feature type="compositionally biased region" description="Low complexity" evidence="8">
    <location>
        <begin position="1789"/>
        <end position="1819"/>
    </location>
</feature>
<dbReference type="InterPro" id="IPR016035">
    <property type="entry name" value="Acyl_Trfase/lysoPLipase"/>
</dbReference>
<name>A0AAN7ADX2_9PEZI</name>
<dbReference type="InterPro" id="IPR041068">
    <property type="entry name" value="HTH_51"/>
</dbReference>
<dbReference type="InterPro" id="IPR009081">
    <property type="entry name" value="PP-bd_ACP"/>
</dbReference>
<evidence type="ECO:0000256" key="1">
    <source>
        <dbReference type="ARBA" id="ARBA00004721"/>
    </source>
</evidence>
<dbReference type="SUPFAM" id="SSF47336">
    <property type="entry name" value="ACP-like"/>
    <property type="match status" value="1"/>
</dbReference>
<comment type="caution">
    <text evidence="12">The sequence shown here is derived from an EMBL/GenBank/DDBJ whole genome shotgun (WGS) entry which is preliminary data.</text>
</comment>
<evidence type="ECO:0000256" key="6">
    <source>
        <dbReference type="ARBA" id="ARBA00023268"/>
    </source>
</evidence>
<dbReference type="GO" id="GO:0006633">
    <property type="term" value="P:fatty acid biosynthetic process"/>
    <property type="evidence" value="ECO:0007669"/>
    <property type="project" value="InterPro"/>
</dbReference>
<proteinExistence type="predicted"/>
<dbReference type="SUPFAM" id="SSF53474">
    <property type="entry name" value="alpha/beta-Hydrolases"/>
    <property type="match status" value="1"/>
</dbReference>
<dbReference type="InterPro" id="IPR042104">
    <property type="entry name" value="PKS_dehydratase_sf"/>
</dbReference>
<feature type="region of interest" description="Disordered" evidence="8">
    <location>
        <begin position="1649"/>
        <end position="1677"/>
    </location>
</feature>
<dbReference type="InterPro" id="IPR014031">
    <property type="entry name" value="Ketoacyl_synth_C"/>
</dbReference>
<dbReference type="Gene3D" id="3.40.366.10">
    <property type="entry name" value="Malonyl-Coenzyme A Acyl Carrier Protein, domain 2"/>
    <property type="match status" value="2"/>
</dbReference>
<dbReference type="InterPro" id="IPR013217">
    <property type="entry name" value="Methyltransf_12"/>
</dbReference>
<dbReference type="Pfam" id="PF18558">
    <property type="entry name" value="HTH_51"/>
    <property type="match status" value="1"/>
</dbReference>
<dbReference type="InterPro" id="IPR018201">
    <property type="entry name" value="Ketoacyl_synth_AS"/>
</dbReference>
<dbReference type="PANTHER" id="PTHR43775:SF21">
    <property type="entry name" value="NON-REDUCING POLYKETIDE SYNTHASE AUSA-RELATED"/>
    <property type="match status" value="1"/>
</dbReference>
<dbReference type="InterPro" id="IPR016036">
    <property type="entry name" value="Malonyl_transacylase_ACP-bd"/>
</dbReference>
<dbReference type="GO" id="GO:0004315">
    <property type="term" value="F:3-oxoacyl-[acyl-carrier-protein] synthase activity"/>
    <property type="evidence" value="ECO:0007669"/>
    <property type="project" value="InterPro"/>
</dbReference>
<dbReference type="CDD" id="cd00833">
    <property type="entry name" value="PKS"/>
    <property type="match status" value="1"/>
</dbReference>
<gene>
    <name evidence="12" type="ORF">QBC35DRAFT_465997</name>
</gene>
<keyword evidence="2" id="KW-0596">Phosphopantetheine</keyword>
<dbReference type="InterPro" id="IPR029063">
    <property type="entry name" value="SAM-dependent_MTases_sf"/>
</dbReference>
<dbReference type="SMART" id="SM00823">
    <property type="entry name" value="PKS_PP"/>
    <property type="match status" value="1"/>
</dbReference>
<dbReference type="PROSITE" id="PS52019">
    <property type="entry name" value="PKS_MFAS_DH"/>
    <property type="match status" value="1"/>
</dbReference>